<comment type="subcellular location">
    <subcellularLocation>
        <location evidence="6">Cytoplasm</location>
    </subcellularLocation>
</comment>
<dbReference type="PATRIC" id="fig|1705565.3.peg.3196"/>
<evidence type="ECO:0000256" key="4">
    <source>
        <dbReference type="ARBA" id="ARBA00023002"/>
    </source>
</evidence>
<evidence type="ECO:0000256" key="8">
    <source>
        <dbReference type="PIRSR" id="PIRSR000193-1"/>
    </source>
</evidence>
<dbReference type="PIRSF" id="PIRSF000193">
    <property type="entry name" value="Pyrrol-5-carb_rd"/>
    <property type="match status" value="1"/>
</dbReference>
<keyword evidence="6 9" id="KW-0028">Amino-acid biosynthesis</keyword>
<dbReference type="PANTHER" id="PTHR11645:SF49">
    <property type="entry name" value="PYRROLINE-5-CARBOXYLATE REDUCTASE 1"/>
    <property type="match status" value="1"/>
</dbReference>
<feature type="domain" description="Pyrroline-5-carboxylate reductase catalytic N-terminal" evidence="10">
    <location>
        <begin position="15"/>
        <end position="113"/>
    </location>
</feature>
<dbReference type="InterPro" id="IPR036291">
    <property type="entry name" value="NAD(P)-bd_dom_sf"/>
</dbReference>
<dbReference type="EC" id="1.5.1.2" evidence="6 7"/>
<dbReference type="PROSITE" id="PS00521">
    <property type="entry name" value="P5CR"/>
    <property type="match status" value="1"/>
</dbReference>
<protein>
    <recommendedName>
        <fullName evidence="6 7">Pyrroline-5-carboxylate reductase</fullName>
        <shortName evidence="6">P5C reductase</shortName>
        <shortName evidence="6">P5CR</shortName>
        <ecNumber evidence="6 7">1.5.1.2</ecNumber>
    </recommendedName>
    <alternativeName>
        <fullName evidence="6">PCA reductase</fullName>
    </alternativeName>
</protein>
<dbReference type="GO" id="GO:0004735">
    <property type="term" value="F:pyrroline-5-carboxylate reductase activity"/>
    <property type="evidence" value="ECO:0007669"/>
    <property type="project" value="UniProtKB-UniRule"/>
</dbReference>
<dbReference type="OrthoDB" id="9805754at2"/>
<feature type="domain" description="Pyrroline-5-carboxylate reductase dimerisation" evidence="11">
    <location>
        <begin position="176"/>
        <end position="280"/>
    </location>
</feature>
<reference evidence="13" key="1">
    <citation type="submission" date="2015-08" db="EMBL/GenBank/DDBJ databases">
        <title>Genome sequencing project for genomic taxonomy and phylogenomics of Bacillus-like bacteria.</title>
        <authorList>
            <person name="Liu B."/>
            <person name="Wang J."/>
            <person name="Zhu Y."/>
            <person name="Liu G."/>
            <person name="Chen Q."/>
            <person name="Chen Z."/>
            <person name="Lan J."/>
            <person name="Che J."/>
            <person name="Ge C."/>
            <person name="Shi H."/>
            <person name="Pan Z."/>
            <person name="Liu X."/>
        </authorList>
    </citation>
    <scope>NUCLEOTIDE SEQUENCE [LARGE SCALE GENOMIC DNA]</scope>
    <source>
        <strain evidence="13">FJAT-22460</strain>
    </source>
</reference>
<accession>A0A0M1P352</accession>
<evidence type="ECO:0000256" key="1">
    <source>
        <dbReference type="ARBA" id="ARBA00005525"/>
    </source>
</evidence>
<comment type="pathway">
    <text evidence="6 9">Amino-acid biosynthesis; L-proline biosynthesis; L-proline from L-glutamate 5-semialdehyde: step 1/1.</text>
</comment>
<evidence type="ECO:0000256" key="2">
    <source>
        <dbReference type="ARBA" id="ARBA00022650"/>
    </source>
</evidence>
<feature type="binding site" evidence="8">
    <location>
        <begin position="84"/>
        <end position="87"/>
    </location>
    <ligand>
        <name>NADP(+)</name>
        <dbReference type="ChEBI" id="CHEBI:58349"/>
    </ligand>
</feature>
<evidence type="ECO:0000256" key="5">
    <source>
        <dbReference type="ARBA" id="ARBA00058118"/>
    </source>
</evidence>
<name>A0A0M1P352_9BACL</name>
<dbReference type="NCBIfam" id="TIGR00112">
    <property type="entry name" value="proC"/>
    <property type="match status" value="1"/>
</dbReference>
<evidence type="ECO:0000313" key="13">
    <source>
        <dbReference type="Proteomes" id="UP000036932"/>
    </source>
</evidence>
<comment type="similarity">
    <text evidence="1 6 9">Belongs to the pyrroline-5-carboxylate reductase family.</text>
</comment>
<dbReference type="Gene3D" id="3.40.50.720">
    <property type="entry name" value="NAD(P)-binding Rossmann-like Domain"/>
    <property type="match status" value="1"/>
</dbReference>
<dbReference type="RefSeq" id="WP_054401744.1">
    <property type="nucleotide sequence ID" value="NZ_LIUT01000001.1"/>
</dbReference>
<dbReference type="SUPFAM" id="SSF48179">
    <property type="entry name" value="6-phosphogluconate dehydrogenase C-terminal domain-like"/>
    <property type="match status" value="1"/>
</dbReference>
<organism evidence="12 13">
    <name type="scientific">Paenibacillus solani</name>
    <dbReference type="NCBI Taxonomy" id="1705565"/>
    <lineage>
        <taxon>Bacteria</taxon>
        <taxon>Bacillati</taxon>
        <taxon>Bacillota</taxon>
        <taxon>Bacilli</taxon>
        <taxon>Bacillales</taxon>
        <taxon>Paenibacillaceae</taxon>
        <taxon>Paenibacillus</taxon>
    </lineage>
</organism>
<dbReference type="GO" id="GO:0005737">
    <property type="term" value="C:cytoplasm"/>
    <property type="evidence" value="ECO:0007669"/>
    <property type="project" value="UniProtKB-SubCell"/>
</dbReference>
<dbReference type="EMBL" id="LIUT01000001">
    <property type="protein sequence ID" value="KOR88837.1"/>
    <property type="molecule type" value="Genomic_DNA"/>
</dbReference>
<dbReference type="InterPro" id="IPR053790">
    <property type="entry name" value="P5CR-like_CS"/>
</dbReference>
<gene>
    <name evidence="6" type="primary">proC</name>
    <name evidence="12" type="ORF">AM231_06460</name>
</gene>
<dbReference type="PANTHER" id="PTHR11645">
    <property type="entry name" value="PYRROLINE-5-CARBOXYLATE REDUCTASE"/>
    <property type="match status" value="1"/>
</dbReference>
<comment type="catalytic activity">
    <reaction evidence="6">
        <text>L-proline + NAD(+) = (S)-1-pyrroline-5-carboxylate + NADH + 2 H(+)</text>
        <dbReference type="Rhea" id="RHEA:14105"/>
        <dbReference type="ChEBI" id="CHEBI:15378"/>
        <dbReference type="ChEBI" id="CHEBI:17388"/>
        <dbReference type="ChEBI" id="CHEBI:57540"/>
        <dbReference type="ChEBI" id="CHEBI:57945"/>
        <dbReference type="ChEBI" id="CHEBI:60039"/>
        <dbReference type="EC" id="1.5.1.2"/>
    </reaction>
</comment>
<keyword evidence="3 6" id="KW-0521">NADP</keyword>
<dbReference type="InterPro" id="IPR028939">
    <property type="entry name" value="P5C_Rdtase_cat_N"/>
</dbReference>
<evidence type="ECO:0000313" key="12">
    <source>
        <dbReference type="EMBL" id="KOR88837.1"/>
    </source>
</evidence>
<keyword evidence="2 6" id="KW-0641">Proline biosynthesis</keyword>
<evidence type="ECO:0000256" key="9">
    <source>
        <dbReference type="RuleBase" id="RU003903"/>
    </source>
</evidence>
<dbReference type="InterPro" id="IPR000304">
    <property type="entry name" value="Pyrroline-COOH_reductase"/>
</dbReference>
<evidence type="ECO:0000256" key="3">
    <source>
        <dbReference type="ARBA" id="ARBA00022857"/>
    </source>
</evidence>
<dbReference type="InterPro" id="IPR029036">
    <property type="entry name" value="P5CR_dimer"/>
</dbReference>
<comment type="catalytic activity">
    <reaction evidence="6 9">
        <text>L-proline + NADP(+) = (S)-1-pyrroline-5-carboxylate + NADPH + 2 H(+)</text>
        <dbReference type="Rhea" id="RHEA:14109"/>
        <dbReference type="ChEBI" id="CHEBI:15378"/>
        <dbReference type="ChEBI" id="CHEBI:17388"/>
        <dbReference type="ChEBI" id="CHEBI:57783"/>
        <dbReference type="ChEBI" id="CHEBI:58349"/>
        <dbReference type="ChEBI" id="CHEBI:60039"/>
        <dbReference type="EC" id="1.5.1.2"/>
    </reaction>
</comment>
<sequence>MCHAPQNRPLIDKAITFFGAGSMAEAIVRGLVSRSVVLPENITMLNRSNAQRLQELSERYGIQINNDDAAKIEILKTSPVIVLAMKPKDAAKALKELGPMLSSDQLIISVIAGLSIYTTQTLLGKQQPIARTMPNTSASIGLGSTGISFSKEMSEEQRQLVLTIFEAVGNVTIIEEEKMDILTGISGSGPAYFYYMMEAMTAAGIRGGLTAEQSGDLTLQTILGAARMVQQTGELPSSLRAKITSPNGSTQAALETLDQGEFFETVIAAVNRCAERSKEMGAMLKEQIS</sequence>
<dbReference type="GO" id="GO:0055129">
    <property type="term" value="P:L-proline biosynthetic process"/>
    <property type="evidence" value="ECO:0007669"/>
    <property type="project" value="UniProtKB-UniRule"/>
</dbReference>
<dbReference type="UniPathway" id="UPA00098">
    <property type="reaction ID" value="UER00361"/>
</dbReference>
<dbReference type="HAMAP" id="MF_01925">
    <property type="entry name" value="P5C_reductase"/>
    <property type="match status" value="1"/>
</dbReference>
<dbReference type="Pfam" id="PF03807">
    <property type="entry name" value="F420_oxidored"/>
    <property type="match status" value="1"/>
</dbReference>
<keyword evidence="4 6" id="KW-0560">Oxidoreductase</keyword>
<dbReference type="Proteomes" id="UP000036932">
    <property type="component" value="Unassembled WGS sequence"/>
</dbReference>
<dbReference type="InterPro" id="IPR008927">
    <property type="entry name" value="6-PGluconate_DH-like_C_sf"/>
</dbReference>
<dbReference type="AlphaFoldDB" id="A0A0M1P352"/>
<dbReference type="FunFam" id="1.10.3730.10:FF:000001">
    <property type="entry name" value="Pyrroline-5-carboxylate reductase"/>
    <property type="match status" value="1"/>
</dbReference>
<evidence type="ECO:0000259" key="10">
    <source>
        <dbReference type="Pfam" id="PF03807"/>
    </source>
</evidence>
<evidence type="ECO:0000256" key="6">
    <source>
        <dbReference type="HAMAP-Rule" id="MF_01925"/>
    </source>
</evidence>
<keyword evidence="13" id="KW-1185">Reference proteome</keyword>
<keyword evidence="6" id="KW-0963">Cytoplasm</keyword>
<dbReference type="Pfam" id="PF14748">
    <property type="entry name" value="P5CR_dimer"/>
    <property type="match status" value="1"/>
</dbReference>
<evidence type="ECO:0000259" key="11">
    <source>
        <dbReference type="Pfam" id="PF14748"/>
    </source>
</evidence>
<comment type="function">
    <text evidence="5 6">Catalyzes the reduction of 1-pyrroline-5-carboxylate (PCA) to L-proline.</text>
</comment>
<dbReference type="Gene3D" id="1.10.3730.10">
    <property type="entry name" value="ProC C-terminal domain-like"/>
    <property type="match status" value="1"/>
</dbReference>
<proteinExistence type="inferred from homology"/>
<dbReference type="SUPFAM" id="SSF51735">
    <property type="entry name" value="NAD(P)-binding Rossmann-fold domains"/>
    <property type="match status" value="1"/>
</dbReference>
<evidence type="ECO:0000256" key="7">
    <source>
        <dbReference type="NCBIfam" id="TIGR00112"/>
    </source>
</evidence>
<comment type="caution">
    <text evidence="12">The sequence shown here is derived from an EMBL/GenBank/DDBJ whole genome shotgun (WGS) entry which is preliminary data.</text>
</comment>